<name>A0A0F9DSU7_9ZZZZ</name>
<reference evidence="3" key="1">
    <citation type="journal article" date="2015" name="Nature">
        <title>Complex archaea that bridge the gap between prokaryotes and eukaryotes.</title>
        <authorList>
            <person name="Spang A."/>
            <person name="Saw J.H."/>
            <person name="Jorgensen S.L."/>
            <person name="Zaremba-Niedzwiedzka K."/>
            <person name="Martijn J."/>
            <person name="Lind A.E."/>
            <person name="van Eijk R."/>
            <person name="Schleper C."/>
            <person name="Guy L."/>
            <person name="Ettema T.J."/>
        </authorList>
    </citation>
    <scope>NUCLEOTIDE SEQUENCE</scope>
</reference>
<protein>
    <recommendedName>
        <fullName evidence="2">Response regulatory domain-containing protein</fullName>
    </recommendedName>
</protein>
<dbReference type="Pfam" id="PF00072">
    <property type="entry name" value="Response_reg"/>
    <property type="match status" value="1"/>
</dbReference>
<dbReference type="GO" id="GO:0000160">
    <property type="term" value="P:phosphorelay signal transduction system"/>
    <property type="evidence" value="ECO:0007669"/>
    <property type="project" value="InterPro"/>
</dbReference>
<dbReference type="InterPro" id="IPR050595">
    <property type="entry name" value="Bact_response_regulator"/>
</dbReference>
<evidence type="ECO:0000313" key="3">
    <source>
        <dbReference type="EMBL" id="KKL64908.1"/>
    </source>
</evidence>
<dbReference type="Gene3D" id="3.40.50.2300">
    <property type="match status" value="1"/>
</dbReference>
<evidence type="ECO:0000259" key="2">
    <source>
        <dbReference type="PROSITE" id="PS50110"/>
    </source>
</evidence>
<feature type="domain" description="Response regulatory" evidence="2">
    <location>
        <begin position="4"/>
        <end position="121"/>
    </location>
</feature>
<gene>
    <name evidence="3" type="ORF">LCGC14_2160290</name>
</gene>
<dbReference type="PROSITE" id="PS50110">
    <property type="entry name" value="RESPONSE_REGULATORY"/>
    <property type="match status" value="1"/>
</dbReference>
<dbReference type="InterPro" id="IPR001789">
    <property type="entry name" value="Sig_transdc_resp-reg_receiver"/>
</dbReference>
<organism evidence="3">
    <name type="scientific">marine sediment metagenome</name>
    <dbReference type="NCBI Taxonomy" id="412755"/>
    <lineage>
        <taxon>unclassified sequences</taxon>
        <taxon>metagenomes</taxon>
        <taxon>ecological metagenomes</taxon>
    </lineage>
</organism>
<evidence type="ECO:0000256" key="1">
    <source>
        <dbReference type="ARBA" id="ARBA00022553"/>
    </source>
</evidence>
<sequence length="122" mass="13908">MSKQIYIVEDNRKNMELFIAVLETLPDLKIFTATKGKEGLELIKSGNPDIIILDIQLPDINGTEICKELREIERFKTISIIAVSSLAMKGDEEMIMGAGFNNYISKPIMIKDFREFIQNLLK</sequence>
<dbReference type="InterPro" id="IPR011006">
    <property type="entry name" value="CheY-like_superfamily"/>
</dbReference>
<keyword evidence="1" id="KW-0597">Phosphoprotein</keyword>
<dbReference type="PANTHER" id="PTHR44591">
    <property type="entry name" value="STRESS RESPONSE REGULATOR PROTEIN 1"/>
    <property type="match status" value="1"/>
</dbReference>
<dbReference type="SUPFAM" id="SSF52172">
    <property type="entry name" value="CheY-like"/>
    <property type="match status" value="1"/>
</dbReference>
<dbReference type="PANTHER" id="PTHR44591:SF3">
    <property type="entry name" value="RESPONSE REGULATORY DOMAIN-CONTAINING PROTEIN"/>
    <property type="match status" value="1"/>
</dbReference>
<comment type="caution">
    <text evidence="3">The sequence shown here is derived from an EMBL/GenBank/DDBJ whole genome shotgun (WGS) entry which is preliminary data.</text>
</comment>
<dbReference type="AlphaFoldDB" id="A0A0F9DSU7"/>
<accession>A0A0F9DSU7</accession>
<dbReference type="SMART" id="SM00448">
    <property type="entry name" value="REC"/>
    <property type="match status" value="1"/>
</dbReference>
<proteinExistence type="predicted"/>
<dbReference type="EMBL" id="LAZR01027699">
    <property type="protein sequence ID" value="KKL64908.1"/>
    <property type="molecule type" value="Genomic_DNA"/>
</dbReference>